<dbReference type="EMBL" id="QUSW01000003">
    <property type="protein sequence ID" value="RQP24038.1"/>
    <property type="molecule type" value="Genomic_DNA"/>
</dbReference>
<evidence type="ECO:0000256" key="2">
    <source>
        <dbReference type="PIRSR" id="PIRSR005211-1"/>
    </source>
</evidence>
<comment type="similarity">
    <text evidence="1">Belongs to the AB hydrolase superfamily. AB hydrolase 4 family.</text>
</comment>
<feature type="active site" description="Charge relay system" evidence="2">
    <location>
        <position position="297"/>
    </location>
</feature>
<dbReference type="PANTHER" id="PTHR10794:SF94">
    <property type="entry name" value="ESTERASE YHET-RELATED"/>
    <property type="match status" value="1"/>
</dbReference>
<organism evidence="4 5">
    <name type="scientific">Piscinibacter terrae</name>
    <dbReference type="NCBI Taxonomy" id="2496871"/>
    <lineage>
        <taxon>Bacteria</taxon>
        <taxon>Pseudomonadati</taxon>
        <taxon>Pseudomonadota</taxon>
        <taxon>Betaproteobacteria</taxon>
        <taxon>Burkholderiales</taxon>
        <taxon>Sphaerotilaceae</taxon>
        <taxon>Piscinibacter</taxon>
    </lineage>
</organism>
<dbReference type="SUPFAM" id="SSF53474">
    <property type="entry name" value="alpha/beta-Hydrolases"/>
    <property type="match status" value="1"/>
</dbReference>
<sequence>MDSSYRAPWWLPGGNVQTIWPALFSRRFEGPVPSFTRERLTTPDQDFVDVDWLQSAADDTAPLLVLFHGLEGSSSSHYAQAFAHWARENGWRFAVPHFRGCSGELNLAPRAYHSGDYQEIGWMLSQLRSRHRGTLAAVGVSLGGNALLRWAQEAGNTAAQTASAVAAVCSPIDLAAGGEAIGRGFNRLVYTRMFLRTMVPKALSKLAQHPGLFDRDRLLAARDLYEFDNVFTAPLHGFRNTDDYWSRGSAKPHLHRIRIPALVLNARNDPFVPAACLPSQAEVGDHVTLWHPQHGGHVGFPAGRFPGHVLAMPQGVMAWMRSRL</sequence>
<evidence type="ECO:0000313" key="4">
    <source>
        <dbReference type="EMBL" id="RQP24038.1"/>
    </source>
</evidence>
<comment type="caution">
    <text evidence="4">The sequence shown here is derived from an EMBL/GenBank/DDBJ whole genome shotgun (WGS) entry which is preliminary data.</text>
</comment>
<protein>
    <submittedName>
        <fullName evidence="4">Alpha/beta hydrolase</fullName>
    </submittedName>
</protein>
<dbReference type="RefSeq" id="WP_124540483.1">
    <property type="nucleotide sequence ID" value="NZ_QUSW01000003.1"/>
</dbReference>
<dbReference type="Proteomes" id="UP000267464">
    <property type="component" value="Unassembled WGS sequence"/>
</dbReference>
<evidence type="ECO:0000256" key="1">
    <source>
        <dbReference type="ARBA" id="ARBA00010884"/>
    </source>
</evidence>
<evidence type="ECO:0000259" key="3">
    <source>
        <dbReference type="Pfam" id="PF00561"/>
    </source>
</evidence>
<dbReference type="InterPro" id="IPR050960">
    <property type="entry name" value="AB_hydrolase_4_sf"/>
</dbReference>
<dbReference type="PIRSF" id="PIRSF005211">
    <property type="entry name" value="Ab_hydro_YheT"/>
    <property type="match status" value="1"/>
</dbReference>
<dbReference type="InterPro" id="IPR000073">
    <property type="entry name" value="AB_hydrolase_1"/>
</dbReference>
<dbReference type="GO" id="GO:0034338">
    <property type="term" value="F:short-chain carboxylesterase activity"/>
    <property type="evidence" value="ECO:0007669"/>
    <property type="project" value="TreeGrafter"/>
</dbReference>
<reference evidence="4 5" key="1">
    <citation type="submission" date="2018-08" db="EMBL/GenBank/DDBJ databases">
        <authorList>
            <person name="Khan S.A."/>
            <person name="Jeon C.O."/>
            <person name="Chun B.H."/>
            <person name="Jeong S.E."/>
        </authorList>
    </citation>
    <scope>NUCLEOTIDE SEQUENCE [LARGE SCALE GENOMIC DNA]</scope>
    <source>
        <strain evidence="4 5">S-16</strain>
    </source>
</reference>
<keyword evidence="5" id="KW-1185">Reference proteome</keyword>
<reference evidence="4 5" key="2">
    <citation type="submission" date="2018-12" db="EMBL/GenBank/DDBJ databases">
        <title>Rhizobacter gummiphilus sp. nov., a rubber-degrading bacterium isolated from the soil of a botanical garden in Japan.</title>
        <authorList>
            <person name="Shunsuke S.S."/>
        </authorList>
    </citation>
    <scope>NUCLEOTIDE SEQUENCE [LARGE SCALE GENOMIC DNA]</scope>
    <source>
        <strain evidence="4 5">S-16</strain>
    </source>
</reference>
<dbReference type="Gene3D" id="3.40.50.1820">
    <property type="entry name" value="alpha/beta hydrolase"/>
    <property type="match status" value="1"/>
</dbReference>
<dbReference type="AlphaFoldDB" id="A0A3N7HPA7"/>
<feature type="domain" description="AB hydrolase-1" evidence="3">
    <location>
        <begin position="62"/>
        <end position="300"/>
    </location>
</feature>
<feature type="active site" description="Charge relay system" evidence="2">
    <location>
        <position position="141"/>
    </location>
</feature>
<keyword evidence="4" id="KW-0378">Hydrolase</keyword>
<dbReference type="InterPro" id="IPR029058">
    <property type="entry name" value="AB_hydrolase_fold"/>
</dbReference>
<dbReference type="InterPro" id="IPR012020">
    <property type="entry name" value="ABHD4"/>
</dbReference>
<name>A0A3N7HPA7_9BURK</name>
<gene>
    <name evidence="4" type="ORF">DZC73_11920</name>
</gene>
<dbReference type="Pfam" id="PF00561">
    <property type="entry name" value="Abhydrolase_1"/>
    <property type="match status" value="1"/>
</dbReference>
<proteinExistence type="inferred from homology"/>
<dbReference type="PANTHER" id="PTHR10794">
    <property type="entry name" value="ABHYDROLASE DOMAIN-CONTAINING PROTEIN"/>
    <property type="match status" value="1"/>
</dbReference>
<dbReference type="GO" id="GO:0047372">
    <property type="term" value="F:monoacylglycerol lipase activity"/>
    <property type="evidence" value="ECO:0007669"/>
    <property type="project" value="TreeGrafter"/>
</dbReference>
<evidence type="ECO:0000313" key="5">
    <source>
        <dbReference type="Proteomes" id="UP000267464"/>
    </source>
</evidence>
<feature type="active site" description="Charge relay system" evidence="2">
    <location>
        <position position="269"/>
    </location>
</feature>
<accession>A0A3N7HPA7</accession>
<dbReference type="OrthoDB" id="332676at2"/>